<accession>A0A840P473</accession>
<comment type="similarity">
    <text evidence="1">Belongs to the glycosyltransferase 2 family.</text>
</comment>
<reference evidence="6 7" key="1">
    <citation type="submission" date="2020-08" db="EMBL/GenBank/DDBJ databases">
        <title>Genomic Encyclopedia of Type Strains, Phase IV (KMG-IV): sequencing the most valuable type-strain genomes for metagenomic binning, comparative biology and taxonomic classification.</title>
        <authorList>
            <person name="Goeker M."/>
        </authorList>
    </citation>
    <scope>NUCLEOTIDE SEQUENCE [LARGE SCALE GENOMIC DNA]</scope>
    <source>
        <strain evidence="6 7">DSM 45615</strain>
    </source>
</reference>
<feature type="domain" description="Glycosyltransferase 2-like" evidence="4">
    <location>
        <begin position="4"/>
        <end position="163"/>
    </location>
</feature>
<gene>
    <name evidence="6" type="ORF">HNP84_003888</name>
</gene>
<evidence type="ECO:0000256" key="3">
    <source>
        <dbReference type="SAM" id="Phobius"/>
    </source>
</evidence>
<dbReference type="PANTHER" id="PTHR48090">
    <property type="entry name" value="UNDECAPRENYL-PHOSPHATE 4-DEOXY-4-FORMAMIDO-L-ARABINOSE TRANSFERASE-RELATED"/>
    <property type="match status" value="1"/>
</dbReference>
<evidence type="ECO:0000259" key="5">
    <source>
        <dbReference type="Pfam" id="PF26629"/>
    </source>
</evidence>
<comment type="caution">
    <text evidence="6">The sequence shown here is derived from an EMBL/GenBank/DDBJ whole genome shotgun (WGS) entry which is preliminary data.</text>
</comment>
<evidence type="ECO:0000256" key="1">
    <source>
        <dbReference type="ARBA" id="ARBA00006739"/>
    </source>
</evidence>
<organism evidence="6 7">
    <name type="scientific">Thermocatellispora tengchongensis</name>
    <dbReference type="NCBI Taxonomy" id="1073253"/>
    <lineage>
        <taxon>Bacteria</taxon>
        <taxon>Bacillati</taxon>
        <taxon>Actinomycetota</taxon>
        <taxon>Actinomycetes</taxon>
        <taxon>Streptosporangiales</taxon>
        <taxon>Streptosporangiaceae</taxon>
        <taxon>Thermocatellispora</taxon>
    </lineage>
</organism>
<feature type="transmembrane region" description="Helical" evidence="3">
    <location>
        <begin position="355"/>
        <end position="377"/>
    </location>
</feature>
<evidence type="ECO:0000313" key="7">
    <source>
        <dbReference type="Proteomes" id="UP000578449"/>
    </source>
</evidence>
<dbReference type="Proteomes" id="UP000578449">
    <property type="component" value="Unassembled WGS sequence"/>
</dbReference>
<feature type="domain" description="Low-salt glycan biosynthesis hexosyltransferase Agl6 C-terminal transmembrane region" evidence="5">
    <location>
        <begin position="283"/>
        <end position="376"/>
    </location>
</feature>
<feature type="transmembrane region" description="Helical" evidence="3">
    <location>
        <begin position="310"/>
        <end position="335"/>
    </location>
</feature>
<protein>
    <submittedName>
        <fullName evidence="6">Glycosyltransferase involved in cell wall biosynthesis</fullName>
    </submittedName>
</protein>
<dbReference type="CDD" id="cd04179">
    <property type="entry name" value="DPM_DPG-synthase_like"/>
    <property type="match status" value="1"/>
</dbReference>
<evidence type="ECO:0000313" key="6">
    <source>
        <dbReference type="EMBL" id="MBB5134162.1"/>
    </source>
</evidence>
<dbReference type="Pfam" id="PF26629">
    <property type="entry name" value="GT2_TM_C"/>
    <property type="match status" value="1"/>
</dbReference>
<dbReference type="SUPFAM" id="SSF53448">
    <property type="entry name" value="Nucleotide-diphospho-sugar transferases"/>
    <property type="match status" value="1"/>
</dbReference>
<dbReference type="InterPro" id="IPR050256">
    <property type="entry name" value="Glycosyltransferase_2"/>
</dbReference>
<dbReference type="PANTHER" id="PTHR48090:SF7">
    <property type="entry name" value="RFBJ PROTEIN"/>
    <property type="match status" value="1"/>
</dbReference>
<proteinExistence type="inferred from homology"/>
<feature type="transmembrane region" description="Helical" evidence="3">
    <location>
        <begin position="265"/>
        <end position="289"/>
    </location>
</feature>
<evidence type="ECO:0000256" key="2">
    <source>
        <dbReference type="SAM" id="MobiDB-lite"/>
    </source>
</evidence>
<feature type="transmembrane region" description="Helical" evidence="3">
    <location>
        <begin position="228"/>
        <end position="253"/>
    </location>
</feature>
<feature type="compositionally biased region" description="Low complexity" evidence="2">
    <location>
        <begin position="430"/>
        <end position="446"/>
    </location>
</feature>
<keyword evidence="6" id="KW-0808">Transferase</keyword>
<dbReference type="InterPro" id="IPR058718">
    <property type="entry name" value="Agl6_TM_C"/>
</dbReference>
<evidence type="ECO:0000259" key="4">
    <source>
        <dbReference type="Pfam" id="PF00535"/>
    </source>
</evidence>
<dbReference type="EMBL" id="JACHGN010000007">
    <property type="protein sequence ID" value="MBB5134162.1"/>
    <property type="molecule type" value="Genomic_DNA"/>
</dbReference>
<dbReference type="Gene3D" id="3.90.550.10">
    <property type="entry name" value="Spore Coat Polysaccharide Biosynthesis Protein SpsA, Chain A"/>
    <property type="match status" value="1"/>
</dbReference>
<dbReference type="InterPro" id="IPR001173">
    <property type="entry name" value="Glyco_trans_2-like"/>
</dbReference>
<name>A0A840P473_9ACTN</name>
<dbReference type="Pfam" id="PF00535">
    <property type="entry name" value="Glycos_transf_2"/>
    <property type="match status" value="1"/>
</dbReference>
<dbReference type="InterPro" id="IPR029044">
    <property type="entry name" value="Nucleotide-diphossugar_trans"/>
</dbReference>
<dbReference type="AlphaFoldDB" id="A0A840P473"/>
<sequence length="446" mass="47935">MELTVVMPCLNEAETVETCVRKALSCMREHGIEGEVVIADNGSTDGSQQLARDAGARVVHVEEKGYGNALMGGIRAARGRYVIMGDADDSYDFTALKPFVDELRDGAELVMGNRFRGGIAPGAMPPLHRYLGNPVLSFIGRLFFPSKIGDFHCGLRGFRRDSILRLGLQTGGMEFASEMVVKATLQGLDVREVPTTLSPDGRSRPPHLRSWRDGWRHLRFLLLYSPRWLFFIPGLVMMVLGVAAGTALTFGPVEIGELAFDVDTLVGASAMVVIGFQAVLFALFTKVYAAEEGFLPEDRRVKRLVDVITLERGLIVGGLLALAGLAGLVASLVHWQVRSFGELNPRESLRLVVPSATALIMSFQTIFAALFISILGIRRTKETPTDVAASAAEEAAEAVSKEAAEAVSKEAAEAVSKEAAEAVSKEAAEDATAAETAGEGRVAARD</sequence>
<keyword evidence="3" id="KW-1133">Transmembrane helix</keyword>
<feature type="compositionally biased region" description="Basic and acidic residues" evidence="2">
    <location>
        <begin position="418"/>
        <end position="428"/>
    </location>
</feature>
<keyword evidence="7" id="KW-1185">Reference proteome</keyword>
<dbReference type="RefSeq" id="WP_312925190.1">
    <property type="nucleotide sequence ID" value="NZ_BAABIX010000031.1"/>
</dbReference>
<dbReference type="GO" id="GO:0016740">
    <property type="term" value="F:transferase activity"/>
    <property type="evidence" value="ECO:0007669"/>
    <property type="project" value="UniProtKB-KW"/>
</dbReference>
<feature type="region of interest" description="Disordered" evidence="2">
    <location>
        <begin position="418"/>
        <end position="446"/>
    </location>
</feature>
<keyword evidence="3" id="KW-0812">Transmembrane</keyword>
<keyword evidence="3" id="KW-0472">Membrane</keyword>